<comment type="function">
    <text evidence="4">Catalyzes the dehydration of chorismate into 3-[(1-carboxyvinyl)oxy]benzoate, a step in the biosynthesis of menaquinone (MK, vitamin K2).</text>
</comment>
<keyword evidence="3 4" id="KW-0456">Lyase</keyword>
<dbReference type="InterPro" id="IPR030868">
    <property type="entry name" value="MqnA"/>
</dbReference>
<comment type="similarity">
    <text evidence="4">Belongs to the MqnA/MqnD family. MqnA subfamily.</text>
</comment>
<keyword evidence="2 4" id="KW-0474">Menaquinone biosynthesis</keyword>
<dbReference type="EC" id="4.2.1.151" evidence="4"/>
<dbReference type="OrthoDB" id="9810112at2"/>
<dbReference type="RefSeq" id="WP_122920715.1">
    <property type="nucleotide sequence ID" value="NZ_RHHQ01000022.1"/>
</dbReference>
<organism evidence="5 6">
    <name type="scientific">Brevibacillus fluminis</name>
    <dbReference type="NCBI Taxonomy" id="511487"/>
    <lineage>
        <taxon>Bacteria</taxon>
        <taxon>Bacillati</taxon>
        <taxon>Bacillota</taxon>
        <taxon>Bacilli</taxon>
        <taxon>Bacillales</taxon>
        <taxon>Paenibacillaceae</taxon>
        <taxon>Brevibacillus</taxon>
    </lineage>
</organism>
<dbReference type="Gene3D" id="3.40.190.10">
    <property type="entry name" value="Periplasmic binding protein-like II"/>
    <property type="match status" value="2"/>
</dbReference>
<keyword evidence="6" id="KW-1185">Reference proteome</keyword>
<comment type="catalytic activity">
    <reaction evidence="4">
        <text>chorismate = 3-[(1-carboxyvinyl)-oxy]benzoate + H2O</text>
        <dbReference type="Rhea" id="RHEA:40051"/>
        <dbReference type="ChEBI" id="CHEBI:15377"/>
        <dbReference type="ChEBI" id="CHEBI:29748"/>
        <dbReference type="ChEBI" id="CHEBI:76981"/>
        <dbReference type="EC" id="4.2.1.151"/>
    </reaction>
</comment>
<evidence type="ECO:0000256" key="4">
    <source>
        <dbReference type="HAMAP-Rule" id="MF_00995"/>
    </source>
</evidence>
<comment type="pathway">
    <text evidence="1 4">Quinol/quinone metabolism; menaquinone biosynthesis.</text>
</comment>
<dbReference type="InterPro" id="IPR003773">
    <property type="entry name" value="Menaquinone_biosynth"/>
</dbReference>
<dbReference type="GO" id="GO:0016836">
    <property type="term" value="F:hydro-lyase activity"/>
    <property type="evidence" value="ECO:0007669"/>
    <property type="project" value="UniProtKB-UniRule"/>
</dbReference>
<comment type="caution">
    <text evidence="5">The sequence shown here is derived from an EMBL/GenBank/DDBJ whole genome shotgun (WGS) entry which is preliminary data.</text>
</comment>
<dbReference type="UniPathway" id="UPA00079"/>
<dbReference type="EMBL" id="RHHQ01000022">
    <property type="protein sequence ID" value="RNB81631.1"/>
    <property type="molecule type" value="Genomic_DNA"/>
</dbReference>
<evidence type="ECO:0000313" key="5">
    <source>
        <dbReference type="EMBL" id="RNB81631.1"/>
    </source>
</evidence>
<dbReference type="AlphaFoldDB" id="A0A3M8D233"/>
<name>A0A3M8D233_9BACL</name>
<dbReference type="Pfam" id="PF02621">
    <property type="entry name" value="VitK2_biosynth"/>
    <property type="match status" value="1"/>
</dbReference>
<protein>
    <recommendedName>
        <fullName evidence="4">Chorismate dehydratase</fullName>
        <ecNumber evidence="4">4.2.1.151</ecNumber>
    </recommendedName>
    <alternativeName>
        <fullName evidence="4">Menaquinone biosynthetic enzyme MqnA</fullName>
    </alternativeName>
</protein>
<gene>
    <name evidence="4" type="primary">mqnA</name>
    <name evidence="5" type="ORF">EDM56_25280</name>
</gene>
<accession>A0A3M8D233</accession>
<reference evidence="5 6" key="1">
    <citation type="submission" date="2018-10" db="EMBL/GenBank/DDBJ databases">
        <title>Phylogenomics of Brevibacillus.</title>
        <authorList>
            <person name="Dunlap C."/>
        </authorList>
    </citation>
    <scope>NUCLEOTIDE SEQUENCE [LARGE SCALE GENOMIC DNA]</scope>
    <source>
        <strain evidence="5 6">JCM 15716</strain>
    </source>
</reference>
<proteinExistence type="inferred from homology"/>
<sequence length="286" mass="32349">MKKHLRIGQISYSNTLPVYLFFDQERFCDRIDFFQQVPAQLNREMAAGNIDVGPISSFSYGEHADDYFALPGLSVTADGKVRSIYLFSKRPMEELNGATVSLTNTSATSVNLLKIILQKFLGLQVSYKTEEPDLQTMMQHADACLLIGDDALLAYRNHKEYHVYDLAELWKNQTGYPMTFAVWAVRKAAIEENAALLADVHAAFLASKTKSLELFDRLIEGAIERYGGNAEGWDVYFRGLSYHFTEQDRKGLEHYFQCAYEMGLLPSPVKVTLWDGTAHSKTTITN</sequence>
<evidence type="ECO:0000313" key="6">
    <source>
        <dbReference type="Proteomes" id="UP000271031"/>
    </source>
</evidence>
<dbReference type="Proteomes" id="UP000271031">
    <property type="component" value="Unassembled WGS sequence"/>
</dbReference>
<dbReference type="PANTHER" id="PTHR37690">
    <property type="entry name" value="CHORISMATE DEHYDRATASE"/>
    <property type="match status" value="1"/>
</dbReference>
<dbReference type="HAMAP" id="MF_00995">
    <property type="entry name" value="MqnA"/>
    <property type="match status" value="1"/>
</dbReference>
<evidence type="ECO:0000256" key="3">
    <source>
        <dbReference type="ARBA" id="ARBA00023239"/>
    </source>
</evidence>
<evidence type="ECO:0000256" key="1">
    <source>
        <dbReference type="ARBA" id="ARBA00004863"/>
    </source>
</evidence>
<dbReference type="SUPFAM" id="SSF53850">
    <property type="entry name" value="Periplasmic binding protein-like II"/>
    <property type="match status" value="1"/>
</dbReference>
<dbReference type="GO" id="GO:0009234">
    <property type="term" value="P:menaquinone biosynthetic process"/>
    <property type="evidence" value="ECO:0007669"/>
    <property type="project" value="UniProtKB-UniRule"/>
</dbReference>
<evidence type="ECO:0000256" key="2">
    <source>
        <dbReference type="ARBA" id="ARBA00022428"/>
    </source>
</evidence>
<dbReference type="CDD" id="cd13634">
    <property type="entry name" value="PBP2_Sco4506"/>
    <property type="match status" value="1"/>
</dbReference>
<dbReference type="PANTHER" id="PTHR37690:SF1">
    <property type="entry name" value="CHORISMATE DEHYDRATASE"/>
    <property type="match status" value="1"/>
</dbReference>